<evidence type="ECO:0000313" key="2">
    <source>
        <dbReference type="Proteomes" id="UP001165064"/>
    </source>
</evidence>
<sequence>MSLCYPASTQESSDLTDFEYELAVANDDHFSNFQLYSSNQETAGLAAEIVDTEMEQSTVIDEQFTVSEDLVTGDVSTSTLFEPISTFYDASGAPIIDFEGVDLFDIDLTNVTNDDVVYFKDDEKTLVDEDDYAEKSKSVVNEDKSAEKPETPVKITKSENFSVLPSAFTEVDSSKACVESNCVNNAVISSSVESSNACVESNCVNNVSVSNSVELCEDEAENDIPKIQEIEREWLTEKVKGEGCDDDCNNEDDDEDDIDPLANLTKESPDFAELALITDDESDTEEEHTSDDIEDDYVIVDKCDVIVGFFTEMLGEDDFFVDDEEDDDKVNDDKVNEEKKNEVNDDSNEIIECFDSFNQSVSQAEQKSSNCFIVGEGLQSIAIRGKATHTDTSSTCSDNSLSLFSPPHAKHEHESTPEYSTIPEEEFIDASNDTNDSKTSDNDTQAEPLLPVGLLKMPSWLANAEDDASLPVWPSNSDNNAESNKRPLKSAEDESSQPQIKKAKMESSTFTSEEDTTADEPFIAPVEAVLSFWPSTFEKAESNKRSLEADQDDNCQPDIKKARLESSPMFNSEQNINEDEPIPSVESVLSLLPSNSVNNMESNKRPLDAGADESSQPDIKRARLESTPMFDIPEADPVSPSFFADPVSFAPMGSVNEVAAEVSSAPVFLAEDVQPITEENQVNQTNEVTQVNTVEITNTLTTPDAPTADRPHGIVLTDIIPTTVSALPAFSSLRIMQTITLEEVIESNRFLSDPTKWMYEPTDSEQLTAYSPRIYRYYAADHATRMNRARKVVHRQGLCPYCPLRIVDGVHRGFYDLNSSDYAVHMMYHHGIFTTGSFCLEPTLFRMGEEHTARYQRSRLVECVKCPYEGCPIVTKVNVRQTGCKVFAAYLRHIRYNHIDRKNRRRSV</sequence>
<proteinExistence type="predicted"/>
<dbReference type="EMBL" id="BSXS01000001">
    <property type="protein sequence ID" value="GME70107.1"/>
    <property type="molecule type" value="Genomic_DNA"/>
</dbReference>
<dbReference type="Proteomes" id="UP001165064">
    <property type="component" value="Unassembled WGS sequence"/>
</dbReference>
<gene>
    <name evidence="1" type="ORF">Amon02_000003100</name>
</gene>
<name>A0ACB5SQR4_AMBMO</name>
<keyword evidence="2" id="KW-1185">Reference proteome</keyword>
<reference evidence="1" key="1">
    <citation type="submission" date="2023-04" db="EMBL/GenBank/DDBJ databases">
        <title>Ambrosiozyma monospora NBRC 10751.</title>
        <authorList>
            <person name="Ichikawa N."/>
            <person name="Sato H."/>
            <person name="Tonouchi N."/>
        </authorList>
    </citation>
    <scope>NUCLEOTIDE SEQUENCE</scope>
    <source>
        <strain evidence="1">NBRC 10751</strain>
    </source>
</reference>
<comment type="caution">
    <text evidence="1">The sequence shown here is derived from an EMBL/GenBank/DDBJ whole genome shotgun (WGS) entry which is preliminary data.</text>
</comment>
<accession>A0ACB5SQR4</accession>
<organism evidence="1 2">
    <name type="scientific">Ambrosiozyma monospora</name>
    <name type="common">Yeast</name>
    <name type="synonym">Endomycopsis monosporus</name>
    <dbReference type="NCBI Taxonomy" id="43982"/>
    <lineage>
        <taxon>Eukaryota</taxon>
        <taxon>Fungi</taxon>
        <taxon>Dikarya</taxon>
        <taxon>Ascomycota</taxon>
        <taxon>Saccharomycotina</taxon>
        <taxon>Pichiomycetes</taxon>
        <taxon>Pichiales</taxon>
        <taxon>Pichiaceae</taxon>
        <taxon>Ambrosiozyma</taxon>
    </lineage>
</organism>
<protein>
    <submittedName>
        <fullName evidence="1">Unnamed protein product</fullName>
    </submittedName>
</protein>
<evidence type="ECO:0000313" key="1">
    <source>
        <dbReference type="EMBL" id="GME70107.1"/>
    </source>
</evidence>